<evidence type="ECO:0000313" key="3">
    <source>
        <dbReference type="Proteomes" id="UP000503096"/>
    </source>
</evidence>
<evidence type="ECO:0000256" key="1">
    <source>
        <dbReference type="SAM" id="SignalP"/>
    </source>
</evidence>
<feature type="signal peptide" evidence="1">
    <location>
        <begin position="1"/>
        <end position="20"/>
    </location>
</feature>
<evidence type="ECO:0000313" key="2">
    <source>
        <dbReference type="EMBL" id="QJR13810.1"/>
    </source>
</evidence>
<proteinExistence type="predicted"/>
<dbReference type="AlphaFoldDB" id="A0A6M4H2Z2"/>
<keyword evidence="3" id="KW-1185">Reference proteome</keyword>
<reference evidence="2 3" key="1">
    <citation type="submission" date="2020-04" db="EMBL/GenBank/DDBJ databases">
        <title>Usitatibacter rugosus gen. nov., sp. nov. and Usitatibacter palustris sp. nov., novel members of Usitatibacteraceae fam. nov. within the order Nitrosomonadales isolated from soil.</title>
        <authorList>
            <person name="Huber K.J."/>
            <person name="Neumann-Schaal M."/>
            <person name="Geppert A."/>
            <person name="Luckner M."/>
            <person name="Wanner G."/>
            <person name="Overmann J."/>
        </authorList>
    </citation>
    <scope>NUCLEOTIDE SEQUENCE [LARGE SCALE GENOMIC DNA]</scope>
    <source>
        <strain evidence="2 3">Swamp67</strain>
    </source>
</reference>
<sequence>MRLRILAGVLAGFVPALATAQLPEYGRLLAQARAIAATETSPPPLAPEKPDPTWRNVGLIGGFTAGVALYGSQKWWSDGLTSHFRSESEGWFGKDTPYGGVDKLGHLYTTYASARILTPVFEWMGNDAKASRTLATWTAFGVMAGVEIVDGFSKQYKFSREDFIANGVGAVFAYVMEAQPGFDKLVDFRIAYKQSTHSSDWDPFGDYSGQRYLLVAKADALPALRDNPLTRYLEVSVGYGTRGYDASQGVSATRSRDVYFGISLNLARVLADGFYGGTMSTTRTQRNTERFLDLVQLPVAAYARKELDQ</sequence>
<dbReference type="KEGG" id="upl:DSM104440_00600"/>
<evidence type="ECO:0008006" key="4">
    <source>
        <dbReference type="Google" id="ProtNLM"/>
    </source>
</evidence>
<keyword evidence="1" id="KW-0732">Signal</keyword>
<accession>A0A6M4H2Z2</accession>
<gene>
    <name evidence="2" type="ORF">DSM104440_00600</name>
</gene>
<organism evidence="2 3">
    <name type="scientific">Usitatibacter palustris</name>
    <dbReference type="NCBI Taxonomy" id="2732487"/>
    <lineage>
        <taxon>Bacteria</taxon>
        <taxon>Pseudomonadati</taxon>
        <taxon>Pseudomonadota</taxon>
        <taxon>Betaproteobacteria</taxon>
        <taxon>Nitrosomonadales</taxon>
        <taxon>Usitatibacteraceae</taxon>
        <taxon>Usitatibacter</taxon>
    </lineage>
</organism>
<dbReference type="InterPro" id="IPR018736">
    <property type="entry name" value="DUF2279_periplasmic_lipo"/>
</dbReference>
<dbReference type="Pfam" id="PF10043">
    <property type="entry name" value="DUF2279"/>
    <property type="match status" value="1"/>
</dbReference>
<dbReference type="EMBL" id="CP053073">
    <property type="protein sequence ID" value="QJR13810.1"/>
    <property type="molecule type" value="Genomic_DNA"/>
</dbReference>
<feature type="chain" id="PRO_5026961955" description="DUF2279 domain-containing protein" evidence="1">
    <location>
        <begin position="21"/>
        <end position="309"/>
    </location>
</feature>
<name>A0A6M4H2Z2_9PROT</name>
<dbReference type="InParanoid" id="A0A6M4H2Z2"/>
<protein>
    <recommendedName>
        <fullName evidence="4">DUF2279 domain-containing protein</fullName>
    </recommendedName>
</protein>
<dbReference type="RefSeq" id="WP_171160550.1">
    <property type="nucleotide sequence ID" value="NZ_CP053073.1"/>
</dbReference>
<dbReference type="Proteomes" id="UP000503096">
    <property type="component" value="Chromosome"/>
</dbReference>